<comment type="caution">
    <text evidence="11">The sequence shown here is derived from an EMBL/GenBank/DDBJ whole genome shotgun (WGS) entry which is preliminary data.</text>
</comment>
<dbReference type="GO" id="GO:0001228">
    <property type="term" value="F:DNA-binding transcription activator activity, RNA polymerase II-specific"/>
    <property type="evidence" value="ECO:0007669"/>
    <property type="project" value="InterPro"/>
</dbReference>
<dbReference type="Proteomes" id="UP001237642">
    <property type="component" value="Unassembled WGS sequence"/>
</dbReference>
<dbReference type="GO" id="GO:0046982">
    <property type="term" value="F:protein heterodimerization activity"/>
    <property type="evidence" value="ECO:0007669"/>
    <property type="project" value="InterPro"/>
</dbReference>
<dbReference type="SUPFAM" id="SSF47113">
    <property type="entry name" value="Histone-fold"/>
    <property type="match status" value="1"/>
</dbReference>
<dbReference type="InterPro" id="IPR003958">
    <property type="entry name" value="CBFA_NFYB_domain"/>
</dbReference>
<dbReference type="PANTHER" id="PTHR11064:SF196">
    <property type="entry name" value="NUCLEAR TRANSCRIPTION FACTOR Y SUBUNIT B-6"/>
    <property type="match status" value="1"/>
</dbReference>
<reference evidence="11" key="1">
    <citation type="submission" date="2023-02" db="EMBL/GenBank/DDBJ databases">
        <title>Genome of toxic invasive species Heracleum sosnowskyi carries increased number of genes despite the absence of recent whole-genome duplications.</title>
        <authorList>
            <person name="Schelkunov M."/>
            <person name="Shtratnikova V."/>
            <person name="Makarenko M."/>
            <person name="Klepikova A."/>
            <person name="Omelchenko D."/>
            <person name="Novikova G."/>
            <person name="Obukhova E."/>
            <person name="Bogdanov V."/>
            <person name="Penin A."/>
            <person name="Logacheva M."/>
        </authorList>
    </citation>
    <scope>NUCLEOTIDE SEQUENCE</scope>
    <source>
        <strain evidence="11">Hsosn_3</strain>
        <tissue evidence="11">Leaf</tissue>
    </source>
</reference>
<dbReference type="InterPro" id="IPR009072">
    <property type="entry name" value="Histone-fold"/>
</dbReference>
<dbReference type="FunFam" id="1.10.20.10:FF:000049">
    <property type="entry name" value="Nuclear transcription factor Y subunit B-6"/>
    <property type="match status" value="1"/>
</dbReference>
<gene>
    <name evidence="11" type="ORF">POM88_020469</name>
</gene>
<keyword evidence="8" id="KW-0539">Nucleus</keyword>
<dbReference type="EMBL" id="JAUIZM010000005">
    <property type="protein sequence ID" value="KAK1382734.1"/>
    <property type="molecule type" value="Genomic_DNA"/>
</dbReference>
<dbReference type="Gene3D" id="1.10.20.10">
    <property type="entry name" value="Histone, subunit A"/>
    <property type="match status" value="1"/>
</dbReference>
<dbReference type="InterPro" id="IPR027113">
    <property type="entry name" value="Transc_fact_NFYB/HAP3"/>
</dbReference>
<keyword evidence="7" id="KW-0804">Transcription</keyword>
<dbReference type="GO" id="GO:0009738">
    <property type="term" value="P:abscisic acid-activated signaling pathway"/>
    <property type="evidence" value="ECO:0007669"/>
    <property type="project" value="UniProtKB-KW"/>
</dbReference>
<comment type="similarity">
    <text evidence="2">Belongs to the NFYB/HAP3 subunit family.</text>
</comment>
<evidence type="ECO:0000313" key="11">
    <source>
        <dbReference type="EMBL" id="KAK1382734.1"/>
    </source>
</evidence>
<protein>
    <submittedName>
        <fullName evidence="11">Nuclear transcription factor Y subunit B-6</fullName>
    </submittedName>
</protein>
<evidence type="ECO:0000256" key="5">
    <source>
        <dbReference type="ARBA" id="ARBA00023125"/>
    </source>
</evidence>
<keyword evidence="6" id="KW-0010">Activator</keyword>
<proteinExistence type="inferred from homology"/>
<accession>A0AAD8IBM2</accession>
<dbReference type="PRINTS" id="PR00615">
    <property type="entry name" value="CCAATSUBUNTA"/>
</dbReference>
<feature type="compositionally biased region" description="Low complexity" evidence="9">
    <location>
        <begin position="15"/>
        <end position="32"/>
    </location>
</feature>
<keyword evidence="3" id="KW-0938">Abscisic acid signaling pathway</keyword>
<dbReference type="AlphaFoldDB" id="A0AAD8IBM2"/>
<evidence type="ECO:0000256" key="2">
    <source>
        <dbReference type="ARBA" id="ARBA00009053"/>
    </source>
</evidence>
<dbReference type="Pfam" id="PF00808">
    <property type="entry name" value="CBFD_NFYB_HMF"/>
    <property type="match status" value="1"/>
</dbReference>
<evidence type="ECO:0000259" key="10">
    <source>
        <dbReference type="Pfam" id="PF00808"/>
    </source>
</evidence>
<evidence type="ECO:0000256" key="1">
    <source>
        <dbReference type="ARBA" id="ARBA00004123"/>
    </source>
</evidence>
<evidence type="ECO:0000256" key="9">
    <source>
        <dbReference type="SAM" id="MobiDB-lite"/>
    </source>
</evidence>
<dbReference type="GO" id="GO:0000978">
    <property type="term" value="F:RNA polymerase II cis-regulatory region sequence-specific DNA binding"/>
    <property type="evidence" value="ECO:0007669"/>
    <property type="project" value="TreeGrafter"/>
</dbReference>
<keyword evidence="4" id="KW-0805">Transcription regulation</keyword>
<dbReference type="PANTHER" id="PTHR11064">
    <property type="entry name" value="CCAAT-BINDING TRANSCRIPTION FACTOR-RELATED"/>
    <property type="match status" value="1"/>
</dbReference>
<comment type="subcellular location">
    <subcellularLocation>
        <location evidence="1">Nucleus</location>
    </subcellularLocation>
</comment>
<dbReference type="CDD" id="cd22907">
    <property type="entry name" value="HFD_NFYB"/>
    <property type="match status" value="1"/>
</dbReference>
<evidence type="ECO:0000256" key="4">
    <source>
        <dbReference type="ARBA" id="ARBA00023015"/>
    </source>
</evidence>
<evidence type="ECO:0000313" key="12">
    <source>
        <dbReference type="Proteomes" id="UP001237642"/>
    </source>
</evidence>
<name>A0AAD8IBM2_9APIA</name>
<sequence length="208" mass="23069">MERADQQGRGFQEYQRIPQQQQQIPDSGPISSEIDNNQAAGDKDCIVREQDRFMPIANVIRLMRKSIPSHAKISDDAKELVQESVSEFISFVTSEANFRCQKEKRKTITAEDVLWAMSNLGFDDYIEPLTFYLDRFREADGGERGALRGEPLMRRSVELGAIGIPPTFAPGYYMGPHNALLGAMTMGGFVNDVHNAGPSGAGVNSLDP</sequence>
<evidence type="ECO:0000256" key="6">
    <source>
        <dbReference type="ARBA" id="ARBA00023159"/>
    </source>
</evidence>
<reference evidence="11" key="2">
    <citation type="submission" date="2023-05" db="EMBL/GenBank/DDBJ databases">
        <authorList>
            <person name="Schelkunov M.I."/>
        </authorList>
    </citation>
    <scope>NUCLEOTIDE SEQUENCE</scope>
    <source>
        <strain evidence="11">Hsosn_3</strain>
        <tissue evidence="11">Leaf</tissue>
    </source>
</reference>
<organism evidence="11 12">
    <name type="scientific">Heracleum sosnowskyi</name>
    <dbReference type="NCBI Taxonomy" id="360622"/>
    <lineage>
        <taxon>Eukaryota</taxon>
        <taxon>Viridiplantae</taxon>
        <taxon>Streptophyta</taxon>
        <taxon>Embryophyta</taxon>
        <taxon>Tracheophyta</taxon>
        <taxon>Spermatophyta</taxon>
        <taxon>Magnoliopsida</taxon>
        <taxon>eudicotyledons</taxon>
        <taxon>Gunneridae</taxon>
        <taxon>Pentapetalae</taxon>
        <taxon>asterids</taxon>
        <taxon>campanulids</taxon>
        <taxon>Apiales</taxon>
        <taxon>Apiaceae</taxon>
        <taxon>Apioideae</taxon>
        <taxon>apioid superclade</taxon>
        <taxon>Tordylieae</taxon>
        <taxon>Tordyliinae</taxon>
        <taxon>Heracleum</taxon>
    </lineage>
</organism>
<keyword evidence="5" id="KW-0238">DNA-binding</keyword>
<keyword evidence="12" id="KW-1185">Reference proteome</keyword>
<feature type="region of interest" description="Disordered" evidence="9">
    <location>
        <begin position="1"/>
        <end position="42"/>
    </location>
</feature>
<evidence type="ECO:0000256" key="8">
    <source>
        <dbReference type="ARBA" id="ARBA00023242"/>
    </source>
</evidence>
<dbReference type="GO" id="GO:0016602">
    <property type="term" value="C:CCAAT-binding factor complex"/>
    <property type="evidence" value="ECO:0007669"/>
    <property type="project" value="InterPro"/>
</dbReference>
<evidence type="ECO:0000256" key="3">
    <source>
        <dbReference type="ARBA" id="ARBA00022682"/>
    </source>
</evidence>
<evidence type="ECO:0000256" key="7">
    <source>
        <dbReference type="ARBA" id="ARBA00023163"/>
    </source>
</evidence>
<feature type="domain" description="Transcription factor CBF/NF-Y/archaeal histone" evidence="10">
    <location>
        <begin position="53"/>
        <end position="117"/>
    </location>
</feature>